<proteinExistence type="predicted"/>
<accession>A0A4R3Z0G1</accession>
<reference evidence="4 5" key="1">
    <citation type="submission" date="2019-03" db="EMBL/GenBank/DDBJ databases">
        <title>Above-ground endophytic microbial communities from plants in different locations in the United States.</title>
        <authorList>
            <person name="Frank C."/>
        </authorList>
    </citation>
    <scope>NUCLEOTIDE SEQUENCE [LARGE SCALE GENOMIC DNA]</scope>
    <source>
        <strain evidence="4 5">LP_13_YM</strain>
    </source>
</reference>
<protein>
    <submittedName>
        <fullName evidence="4">Type VI secretion system protein ImpK</fullName>
    </submittedName>
</protein>
<dbReference type="Gene3D" id="3.30.1330.60">
    <property type="entry name" value="OmpA-like domain"/>
    <property type="match status" value="1"/>
</dbReference>
<dbReference type="AlphaFoldDB" id="A0A4R3Z0G1"/>
<dbReference type="GO" id="GO:0016020">
    <property type="term" value="C:membrane"/>
    <property type="evidence" value="ECO:0007669"/>
    <property type="project" value="UniProtKB-UniRule"/>
</dbReference>
<name>A0A4R3Z0G1_9GAMM</name>
<dbReference type="SUPFAM" id="SSF103088">
    <property type="entry name" value="OmpA-like"/>
    <property type="match status" value="1"/>
</dbReference>
<dbReference type="CDD" id="cd07185">
    <property type="entry name" value="OmpA_C-like"/>
    <property type="match status" value="1"/>
</dbReference>
<evidence type="ECO:0000313" key="4">
    <source>
        <dbReference type="EMBL" id="TCV97304.1"/>
    </source>
</evidence>
<organism evidence="4 5">
    <name type="scientific">Luteibacter rhizovicinus</name>
    <dbReference type="NCBI Taxonomy" id="242606"/>
    <lineage>
        <taxon>Bacteria</taxon>
        <taxon>Pseudomonadati</taxon>
        <taxon>Pseudomonadota</taxon>
        <taxon>Gammaproteobacteria</taxon>
        <taxon>Lysobacterales</taxon>
        <taxon>Rhodanobacteraceae</taxon>
        <taxon>Luteibacter</taxon>
    </lineage>
</organism>
<dbReference type="RefSeq" id="WP_165973464.1">
    <property type="nucleotide sequence ID" value="NZ_SMCS01000001.1"/>
</dbReference>
<comment type="caution">
    <text evidence="4">The sequence shown here is derived from an EMBL/GenBank/DDBJ whole genome shotgun (WGS) entry which is preliminary data.</text>
</comment>
<dbReference type="InterPro" id="IPR017732">
    <property type="entry name" value="T4/T6SS_DotU"/>
</dbReference>
<evidence type="ECO:0000256" key="2">
    <source>
        <dbReference type="SAM" id="Phobius"/>
    </source>
</evidence>
<sequence>MKRLSIRAPVERVEWRSLCDLAADALHFATHLRETEHEPDPGILRKGMIAALNRFRSEAARRGVPCNAVEQASYALCTLLDETVAGTSWGAGRWAATSLLMHFHGERSGGERVFAMLDAIQRTPLRDAELAELFYVCLALGLQGRYRIHPEGAGKLDRRRDHLYRLLGDIAPSSAQASGSAKAWRRIASAVVVIGVTAFLATLYVVLSLRLGARLDALKMRVAAIGAPRASEASAFVHDIGIRTRSIEHALADDVAAGMLTLDRLENGWRIRIAVRDLFAPGSASVALRHEVMLRRTGRALADWPGTVRIVGHSDTSPLAGGAAANRRLSLRRAESVRALLAAAPLVPASMRAEGRGADDPLYPNDSADRRAANRRVDIFLTADPVPDSAP</sequence>
<dbReference type="PANTHER" id="PTHR38033">
    <property type="entry name" value="MEMBRANE PROTEIN-RELATED"/>
    <property type="match status" value="1"/>
</dbReference>
<feature type="domain" description="OmpA-like" evidence="3">
    <location>
        <begin position="267"/>
        <end position="385"/>
    </location>
</feature>
<evidence type="ECO:0000256" key="1">
    <source>
        <dbReference type="PROSITE-ProRule" id="PRU00473"/>
    </source>
</evidence>
<dbReference type="InterPro" id="IPR006665">
    <property type="entry name" value="OmpA-like"/>
</dbReference>
<dbReference type="PANTHER" id="PTHR38033:SF1">
    <property type="entry name" value="DOTU FAMILY TYPE IV_VI SECRETION SYSTEM PROTEIN"/>
    <property type="match status" value="1"/>
</dbReference>
<evidence type="ECO:0000259" key="3">
    <source>
        <dbReference type="PROSITE" id="PS51123"/>
    </source>
</evidence>
<dbReference type="Pfam" id="PF09850">
    <property type="entry name" value="DotU"/>
    <property type="match status" value="1"/>
</dbReference>
<dbReference type="NCBIfam" id="TIGR03349">
    <property type="entry name" value="IV_VI_DotU"/>
    <property type="match status" value="1"/>
</dbReference>
<dbReference type="NCBIfam" id="NF038228">
    <property type="entry name" value="IcmH_DotU_IVB"/>
    <property type="match status" value="1"/>
</dbReference>
<keyword evidence="2" id="KW-0812">Transmembrane</keyword>
<feature type="transmembrane region" description="Helical" evidence="2">
    <location>
        <begin position="187"/>
        <end position="207"/>
    </location>
</feature>
<dbReference type="Pfam" id="PF00691">
    <property type="entry name" value="OmpA"/>
    <property type="match status" value="1"/>
</dbReference>
<keyword evidence="2" id="KW-1133">Transmembrane helix</keyword>
<keyword evidence="1 2" id="KW-0472">Membrane</keyword>
<dbReference type="EMBL" id="SMCS01000001">
    <property type="protein sequence ID" value="TCV97304.1"/>
    <property type="molecule type" value="Genomic_DNA"/>
</dbReference>
<dbReference type="Proteomes" id="UP000295645">
    <property type="component" value="Unassembled WGS sequence"/>
</dbReference>
<gene>
    <name evidence="4" type="ORF">EC912_101304</name>
</gene>
<keyword evidence="5" id="KW-1185">Reference proteome</keyword>
<evidence type="ECO:0000313" key="5">
    <source>
        <dbReference type="Proteomes" id="UP000295645"/>
    </source>
</evidence>
<dbReference type="PROSITE" id="PS51123">
    <property type="entry name" value="OMPA_2"/>
    <property type="match status" value="1"/>
</dbReference>
<dbReference type="InterPro" id="IPR038522">
    <property type="entry name" value="T4/T6SS_DotU_sf"/>
</dbReference>
<dbReference type="Gene3D" id="1.25.40.590">
    <property type="entry name" value="Type IV / VI secretion system, DotU"/>
    <property type="match status" value="1"/>
</dbReference>
<dbReference type="InterPro" id="IPR036737">
    <property type="entry name" value="OmpA-like_sf"/>
</dbReference>